<keyword evidence="1" id="KW-0175">Coiled coil</keyword>
<keyword evidence="2" id="KW-0808">Transferase</keyword>
<comment type="caution">
    <text evidence="2">The sequence shown here is derived from an EMBL/GenBank/DDBJ whole genome shotgun (WGS) entry which is preliminary data.</text>
</comment>
<dbReference type="OrthoDB" id="9803716at2"/>
<accession>A0A212A729</accession>
<organism evidence="2 3">
    <name type="scientific">Haematobacter genomosp. 1</name>
    <dbReference type="NCBI Taxonomy" id="366618"/>
    <lineage>
        <taxon>Bacteria</taxon>
        <taxon>Pseudomonadati</taxon>
        <taxon>Pseudomonadota</taxon>
        <taxon>Alphaproteobacteria</taxon>
        <taxon>Rhodobacterales</taxon>
        <taxon>Paracoccaceae</taxon>
        <taxon>Haematobacter</taxon>
    </lineage>
</organism>
<dbReference type="EMBL" id="NIPW01000046">
    <property type="protein sequence ID" value="OWJ75037.1"/>
    <property type="molecule type" value="Genomic_DNA"/>
</dbReference>
<dbReference type="Pfam" id="PF12083">
    <property type="entry name" value="DUF3560"/>
    <property type="match status" value="1"/>
</dbReference>
<dbReference type="Proteomes" id="UP000196878">
    <property type="component" value="Unassembled WGS sequence"/>
</dbReference>
<keyword evidence="2" id="KW-0489">Methyltransferase</keyword>
<proteinExistence type="predicted"/>
<dbReference type="AlphaFoldDB" id="A0A212A729"/>
<reference evidence="2 3" key="1">
    <citation type="submission" date="2016-12" db="EMBL/GenBank/DDBJ databases">
        <title>Comparison of Traditional DNA-DNA Hybridization with In Silico Genomic Analysis.</title>
        <authorList>
            <person name="Nicholson A.C."/>
            <person name="Humrighouse B.W."/>
            <person name="Graziano J."/>
            <person name="Lasker B."/>
            <person name="Whitney A.M."/>
            <person name="Mcquiston J.R."/>
        </authorList>
    </citation>
    <scope>NUCLEOTIDE SEQUENCE [LARGE SCALE GENOMIC DNA]</scope>
    <source>
        <strain evidence="2 3">H2240</strain>
    </source>
</reference>
<dbReference type="GO" id="GO:0008168">
    <property type="term" value="F:methyltransferase activity"/>
    <property type="evidence" value="ECO:0007669"/>
    <property type="project" value="UniProtKB-KW"/>
</dbReference>
<sequence length="445" mass="49995">MTTISATYSPEDNKIRLYASARLDAETFQRVKDAGFKWAPKQELFVAPAWSCAREDLALELAGEIEPEEMTLAERAQMKADRLDAIADKRAAEASAYSRAANELSRAFEFGQPILVGHHSERKARKTQERMHSAQDKAAKAHKAIGYWHYRAEGVEAHANHKNDPKVRARRIHTLLAELRDLQRRLNTAHKALAAWEKLTTDNLIRMALGRGDFCAYNLYSVVERGEMTPQEAREKAMAGARSTIESGNLSRWIMHTLNRLSYEREMLGEVPRYEGEITPTMLQMFVREHGADKPKGAKLDTDLFAVECEAPLPAHIAQGSSLELSADEWRDLMQSCGYLPPAKKDAKPPILNYKAPSGMVSVVNPHRREAENLPQVEMTKAEYAKIYAEQRGTRLSTCGGFRVRIAPNSKHEGPRYMAGWAAILITDQKQHDTPESVEDMEAAA</sequence>
<keyword evidence="3" id="KW-1185">Reference proteome</keyword>
<evidence type="ECO:0000256" key="1">
    <source>
        <dbReference type="SAM" id="Coils"/>
    </source>
</evidence>
<gene>
    <name evidence="2" type="ORF">CDV49_18115</name>
</gene>
<evidence type="ECO:0000313" key="2">
    <source>
        <dbReference type="EMBL" id="OWJ75037.1"/>
    </source>
</evidence>
<feature type="coiled-coil region" evidence="1">
    <location>
        <begin position="172"/>
        <end position="199"/>
    </location>
</feature>
<evidence type="ECO:0000313" key="3">
    <source>
        <dbReference type="Proteomes" id="UP000196878"/>
    </source>
</evidence>
<dbReference type="RefSeq" id="WP_088216787.1">
    <property type="nucleotide sequence ID" value="NZ_NIPW01000046.1"/>
</dbReference>
<dbReference type="GO" id="GO:0032259">
    <property type="term" value="P:methylation"/>
    <property type="evidence" value="ECO:0007669"/>
    <property type="project" value="UniProtKB-KW"/>
</dbReference>
<dbReference type="InterPro" id="IPR021944">
    <property type="entry name" value="DUF3560"/>
</dbReference>
<name>A0A212A729_9RHOB</name>
<protein>
    <submittedName>
        <fullName evidence="2">Methyltransferase type 11</fullName>
    </submittedName>
</protein>